<evidence type="ECO:0000256" key="1">
    <source>
        <dbReference type="ARBA" id="ARBA00006484"/>
    </source>
</evidence>
<keyword evidence="2" id="KW-0560">Oxidoreductase</keyword>
<dbReference type="Proteomes" id="UP000272528">
    <property type="component" value="Chromosome"/>
</dbReference>
<keyword evidence="6" id="KW-1185">Reference proteome</keyword>
<dbReference type="GO" id="GO:0032787">
    <property type="term" value="P:monocarboxylic acid metabolic process"/>
    <property type="evidence" value="ECO:0007669"/>
    <property type="project" value="UniProtKB-ARBA"/>
</dbReference>
<dbReference type="FunFam" id="3.40.50.720:FF:000173">
    <property type="entry name" value="3-oxoacyl-[acyl-carrier protein] reductase"/>
    <property type="match status" value="1"/>
</dbReference>
<reference evidence="6" key="1">
    <citation type="submission" date="2018-12" db="EMBL/GenBank/DDBJ databases">
        <title>Genome sequence of Peanibacillus sp.</title>
        <authorList>
            <person name="Subramani G."/>
            <person name="Srinivasan S."/>
            <person name="Kim M.K."/>
        </authorList>
    </citation>
    <scope>NUCLEOTIDE SEQUENCE [LARGE SCALE GENOMIC DNA]</scope>
    <source>
        <strain evidence="6">18JY67-1</strain>
    </source>
</reference>
<dbReference type="PROSITE" id="PS00061">
    <property type="entry name" value="ADH_SHORT"/>
    <property type="match status" value="1"/>
</dbReference>
<dbReference type="Pfam" id="PF00106">
    <property type="entry name" value="adh_short"/>
    <property type="match status" value="1"/>
</dbReference>
<dbReference type="InterPro" id="IPR020904">
    <property type="entry name" value="Sc_DH/Rdtase_CS"/>
</dbReference>
<dbReference type="SUPFAM" id="SSF51735">
    <property type="entry name" value="NAD(P)-binding Rossmann-fold domains"/>
    <property type="match status" value="1"/>
</dbReference>
<dbReference type="PRINTS" id="PR00081">
    <property type="entry name" value="GDHRDH"/>
</dbReference>
<dbReference type="KEGG" id="palb:EJC50_19545"/>
<dbReference type="InterPro" id="IPR057326">
    <property type="entry name" value="KR_dom"/>
</dbReference>
<dbReference type="OrthoDB" id="5786478at2"/>
<comment type="similarity">
    <text evidence="1 3">Belongs to the short-chain dehydrogenases/reductases (SDR) family.</text>
</comment>
<dbReference type="Gene3D" id="3.40.50.720">
    <property type="entry name" value="NAD(P)-binding Rossmann-like Domain"/>
    <property type="match status" value="1"/>
</dbReference>
<dbReference type="EMBL" id="CP034437">
    <property type="protein sequence ID" value="AZN41624.1"/>
    <property type="molecule type" value="Genomic_DNA"/>
</dbReference>
<sequence length="283" mass="30785">MLSVRTALITGASRGIGRSIAMELGRSGYQVAVNGLHEERIDAVVEAIRHEGGTAEGYCANVADPIEVTSMVEAVGARFGTIDVLIHNAGHLQDSKCQQMTDQEWKSVLDVHLSGAFYCIQRALPLMTPHGGDILLMTSTAGLMGSAGQVNYSSAKAGLLGMVWTLAAELRRNQIRINAVAPAALTDMTRPVIEHLRAKYAKRNESLPAFWQVGEADDVARFVGLLLKQRDPELTGEVFGVNGTQITYWQKPLPVLSVSGADAFFAEWKQREQKQYDSGEESQ</sequence>
<dbReference type="PANTHER" id="PTHR42879:SF2">
    <property type="entry name" value="3-OXOACYL-[ACYL-CARRIER-PROTEIN] REDUCTASE FABG"/>
    <property type="match status" value="1"/>
</dbReference>
<dbReference type="PRINTS" id="PR00080">
    <property type="entry name" value="SDRFAMILY"/>
</dbReference>
<dbReference type="InterPro" id="IPR050259">
    <property type="entry name" value="SDR"/>
</dbReference>
<dbReference type="AlphaFoldDB" id="A0A3Q8X6Z7"/>
<evidence type="ECO:0000313" key="6">
    <source>
        <dbReference type="Proteomes" id="UP000272528"/>
    </source>
</evidence>
<evidence type="ECO:0000256" key="2">
    <source>
        <dbReference type="ARBA" id="ARBA00023002"/>
    </source>
</evidence>
<evidence type="ECO:0000313" key="5">
    <source>
        <dbReference type="EMBL" id="AZN41624.1"/>
    </source>
</evidence>
<feature type="domain" description="Ketoreductase" evidence="4">
    <location>
        <begin position="5"/>
        <end position="211"/>
    </location>
</feature>
<dbReference type="InterPro" id="IPR002347">
    <property type="entry name" value="SDR_fam"/>
</dbReference>
<dbReference type="PANTHER" id="PTHR42879">
    <property type="entry name" value="3-OXOACYL-(ACYL-CARRIER-PROTEIN) REDUCTASE"/>
    <property type="match status" value="1"/>
</dbReference>
<dbReference type="InterPro" id="IPR036291">
    <property type="entry name" value="NAD(P)-bd_dom_sf"/>
</dbReference>
<evidence type="ECO:0000256" key="3">
    <source>
        <dbReference type="RuleBase" id="RU000363"/>
    </source>
</evidence>
<proteinExistence type="inferred from homology"/>
<organism evidence="5 6">
    <name type="scientific">Paenibacillus albus</name>
    <dbReference type="NCBI Taxonomy" id="2495582"/>
    <lineage>
        <taxon>Bacteria</taxon>
        <taxon>Bacillati</taxon>
        <taxon>Bacillota</taxon>
        <taxon>Bacilli</taxon>
        <taxon>Bacillales</taxon>
        <taxon>Paenibacillaceae</taxon>
        <taxon>Paenibacillus</taxon>
    </lineage>
</organism>
<accession>A0A3Q8X6Z7</accession>
<dbReference type="SMART" id="SM00822">
    <property type="entry name" value="PKS_KR"/>
    <property type="match status" value="1"/>
</dbReference>
<name>A0A3Q8X6Z7_9BACL</name>
<gene>
    <name evidence="5" type="ORF">EJC50_19545</name>
</gene>
<protein>
    <submittedName>
        <fullName evidence="5">SDR family oxidoreductase</fullName>
    </submittedName>
</protein>
<dbReference type="GO" id="GO:0016491">
    <property type="term" value="F:oxidoreductase activity"/>
    <property type="evidence" value="ECO:0007669"/>
    <property type="project" value="UniProtKB-KW"/>
</dbReference>
<evidence type="ECO:0000259" key="4">
    <source>
        <dbReference type="SMART" id="SM00822"/>
    </source>
</evidence>